<evidence type="ECO:0000313" key="1">
    <source>
        <dbReference type="EMBL" id="SFL34161.1"/>
    </source>
</evidence>
<evidence type="ECO:0000313" key="2">
    <source>
        <dbReference type="Proteomes" id="UP000199533"/>
    </source>
</evidence>
<dbReference type="EMBL" id="FOSP01000064">
    <property type="protein sequence ID" value="SFL34161.1"/>
    <property type="molecule type" value="Genomic_DNA"/>
</dbReference>
<organism evidence="1 2">
    <name type="scientific">Nitrosomonas aestuarii</name>
    <dbReference type="NCBI Taxonomy" id="52441"/>
    <lineage>
        <taxon>Bacteria</taxon>
        <taxon>Pseudomonadati</taxon>
        <taxon>Pseudomonadota</taxon>
        <taxon>Betaproteobacteria</taxon>
        <taxon>Nitrosomonadales</taxon>
        <taxon>Nitrosomonadaceae</taxon>
        <taxon>Nitrosomonas</taxon>
    </lineage>
</organism>
<protein>
    <submittedName>
        <fullName evidence="1">Uncharacterized protein</fullName>
    </submittedName>
</protein>
<proteinExistence type="predicted"/>
<keyword evidence="2" id="KW-1185">Reference proteome</keyword>
<dbReference type="Proteomes" id="UP000199533">
    <property type="component" value="Unassembled WGS sequence"/>
</dbReference>
<accession>A0A1I4GYE1</accession>
<gene>
    <name evidence="1" type="ORF">SAMN05216302_10647</name>
</gene>
<name>A0A1I4GYE1_9PROT</name>
<reference evidence="2" key="1">
    <citation type="submission" date="2016-10" db="EMBL/GenBank/DDBJ databases">
        <authorList>
            <person name="Varghese N."/>
            <person name="Submissions S."/>
        </authorList>
    </citation>
    <scope>NUCLEOTIDE SEQUENCE [LARGE SCALE GENOMIC DNA]</scope>
    <source>
        <strain evidence="2">Nm69</strain>
    </source>
</reference>
<dbReference type="AlphaFoldDB" id="A0A1I4GYE1"/>
<dbReference type="RefSeq" id="WP_090703474.1">
    <property type="nucleotide sequence ID" value="NZ_FOSP01000064.1"/>
</dbReference>
<dbReference type="OrthoDB" id="8548119at2"/>
<sequence length="168" mass="18066">MNKLIASIMCVVLGLFFSISSHADRMVVLKGHAILLAADDHLTVLPDSPNTALSCSFDIEAGTFFPAASPIIQIPVPGAMDIKVVGSHAYVATSNFENSTAATDYFKYDISACIPEGPFTPYRAHVNLTSGELVIPCVEVGGAEYNVVMNQRGNSMNWEVQFINTGCY</sequence>